<evidence type="ECO:0000256" key="6">
    <source>
        <dbReference type="ARBA" id="ARBA00023002"/>
    </source>
</evidence>
<dbReference type="SUPFAM" id="SSF53223">
    <property type="entry name" value="Aminoacid dehydrogenase-like, N-terminal domain"/>
    <property type="match status" value="1"/>
</dbReference>
<dbReference type="PANTHER" id="PTHR43237">
    <property type="entry name" value="NADP-DEPENDENT MALIC ENZYME"/>
    <property type="match status" value="1"/>
</dbReference>
<accession>A0ABV9N7Y0</accession>
<protein>
    <submittedName>
        <fullName evidence="10">NADP-dependent malic enzyme</fullName>
        <ecNumber evidence="10">1.1.1.40</ecNumber>
    </submittedName>
</protein>
<dbReference type="Gene3D" id="3.40.50.720">
    <property type="entry name" value="NAD(P)-binding Rossmann-like Domain"/>
    <property type="match status" value="1"/>
</dbReference>
<dbReference type="InterPro" id="IPR036291">
    <property type="entry name" value="NAD(P)-bd_dom_sf"/>
</dbReference>
<proteinExistence type="inferred from homology"/>
<comment type="cofactor">
    <cofactor evidence="2">
        <name>Mg(2+)</name>
        <dbReference type="ChEBI" id="CHEBI:18420"/>
    </cofactor>
</comment>
<comment type="cofactor">
    <cofactor evidence="1">
        <name>Mn(2+)</name>
        <dbReference type="ChEBI" id="CHEBI:29035"/>
    </cofactor>
</comment>
<evidence type="ECO:0000256" key="2">
    <source>
        <dbReference type="ARBA" id="ARBA00001946"/>
    </source>
</evidence>
<dbReference type="PIRSF" id="PIRSF036684">
    <property type="entry name" value="ME_PTA"/>
    <property type="match status" value="1"/>
</dbReference>
<comment type="similarity">
    <text evidence="3">In the N-terminal section; belongs to the malic enzymes family.</text>
</comment>
<dbReference type="SMART" id="SM00919">
    <property type="entry name" value="Malic_M"/>
    <property type="match status" value="1"/>
</dbReference>
<dbReference type="InterPro" id="IPR002505">
    <property type="entry name" value="PTA_PTB"/>
</dbReference>
<evidence type="ECO:0000313" key="10">
    <source>
        <dbReference type="EMBL" id="MFC4723925.1"/>
    </source>
</evidence>
<comment type="caution">
    <text evidence="10">The sequence shown here is derived from an EMBL/GenBank/DDBJ whole genome shotgun (WGS) entry which is preliminary data.</text>
</comment>
<evidence type="ECO:0000256" key="3">
    <source>
        <dbReference type="ARBA" id="ARBA00007686"/>
    </source>
</evidence>
<dbReference type="InterPro" id="IPR046346">
    <property type="entry name" value="Aminoacid_DH-like_N_sf"/>
</dbReference>
<dbReference type="InterPro" id="IPR051674">
    <property type="entry name" value="Malate_Decarboxylase"/>
</dbReference>
<keyword evidence="5" id="KW-0479">Metal-binding</keyword>
<dbReference type="InterPro" id="IPR012301">
    <property type="entry name" value="Malic_N_dom"/>
</dbReference>
<dbReference type="Gene3D" id="3.40.50.10950">
    <property type="match status" value="1"/>
</dbReference>
<dbReference type="InterPro" id="IPR012188">
    <property type="entry name" value="ME_PTA"/>
</dbReference>
<dbReference type="EC" id="1.1.1.40" evidence="10"/>
<dbReference type="InterPro" id="IPR042113">
    <property type="entry name" value="P_AcTrfase_dom1"/>
</dbReference>
<dbReference type="EMBL" id="JBHSGQ010000001">
    <property type="protein sequence ID" value="MFC4723925.1"/>
    <property type="molecule type" value="Genomic_DNA"/>
</dbReference>
<evidence type="ECO:0000259" key="9">
    <source>
        <dbReference type="SMART" id="SM01274"/>
    </source>
</evidence>
<feature type="domain" description="Malic enzyme NAD-binding" evidence="8">
    <location>
        <begin position="172"/>
        <end position="408"/>
    </location>
</feature>
<feature type="domain" description="Malic enzyme N-terminal" evidence="9">
    <location>
        <begin position="27"/>
        <end position="160"/>
    </location>
</feature>
<evidence type="ECO:0000256" key="7">
    <source>
        <dbReference type="ARBA" id="ARBA00023268"/>
    </source>
</evidence>
<dbReference type="Proteomes" id="UP001596024">
    <property type="component" value="Unassembled WGS sequence"/>
</dbReference>
<dbReference type="PROSITE" id="PS00331">
    <property type="entry name" value="MALIC_ENZYMES"/>
    <property type="match status" value="1"/>
</dbReference>
<keyword evidence="11" id="KW-1185">Reference proteome</keyword>
<name>A0ABV9N7Y0_9PROT</name>
<dbReference type="SUPFAM" id="SSF53659">
    <property type="entry name" value="Isocitrate/Isopropylmalate dehydrogenase-like"/>
    <property type="match status" value="1"/>
</dbReference>
<dbReference type="InterPro" id="IPR012302">
    <property type="entry name" value="Malic_NAD-bd"/>
</dbReference>
<evidence type="ECO:0000259" key="8">
    <source>
        <dbReference type="SMART" id="SM00919"/>
    </source>
</evidence>
<dbReference type="RefSeq" id="WP_371394610.1">
    <property type="nucleotide sequence ID" value="NZ_CP163421.1"/>
</dbReference>
<evidence type="ECO:0000256" key="1">
    <source>
        <dbReference type="ARBA" id="ARBA00001936"/>
    </source>
</evidence>
<dbReference type="Gene3D" id="3.40.50.10750">
    <property type="entry name" value="Isocitrate/Isopropylmalate dehydrogenase-like"/>
    <property type="match status" value="1"/>
</dbReference>
<dbReference type="Pfam" id="PF01515">
    <property type="entry name" value="PTA_PTB"/>
    <property type="match status" value="1"/>
</dbReference>
<reference evidence="11" key="1">
    <citation type="journal article" date="2019" name="Int. J. Syst. Evol. Microbiol.">
        <title>The Global Catalogue of Microorganisms (GCM) 10K type strain sequencing project: providing services to taxonomists for standard genome sequencing and annotation.</title>
        <authorList>
            <consortium name="The Broad Institute Genomics Platform"/>
            <consortium name="The Broad Institute Genome Sequencing Center for Infectious Disease"/>
            <person name="Wu L."/>
            <person name="Ma J."/>
        </authorList>
    </citation>
    <scope>NUCLEOTIDE SEQUENCE [LARGE SCALE GENOMIC DNA]</scope>
    <source>
        <strain evidence="11">CCUG 62981</strain>
    </source>
</reference>
<dbReference type="Pfam" id="PF00390">
    <property type="entry name" value="malic"/>
    <property type="match status" value="1"/>
</dbReference>
<dbReference type="InterPro" id="IPR015884">
    <property type="entry name" value="Malic_enzyme_CS"/>
</dbReference>
<dbReference type="SMART" id="SM01274">
    <property type="entry name" value="malic"/>
    <property type="match status" value="1"/>
</dbReference>
<dbReference type="Pfam" id="PF03949">
    <property type="entry name" value="Malic_M"/>
    <property type="match status" value="1"/>
</dbReference>
<dbReference type="Gene3D" id="3.40.50.10380">
    <property type="entry name" value="Malic enzyme, N-terminal domain"/>
    <property type="match status" value="1"/>
</dbReference>
<sequence length="760" mass="81628">MTEKTAAELAQSRTDEDALAFHREYPPGKLALAPTKPMATQRDLALAYSPGVAAPVRAIAADPDAVYDYTSKGNMVAVVSNGTAILGLGNLGPRASKPVMEGKAVLFKRFADIDAFDIEIDYEDPEKFIDCVAGFGDSFGGINLEDIKSPECFEIEAQLRERLAIPVFHDDQHGTAIIAAAGLMNALHLTNRKFEDVKLVLIGAGAAGLSVLELVKSLGVQHDNVTIIDVKGVVHTGRNDLHPRLAAHARKTDLRTLDEAMVDADVMLGLSAGGIVSQAMVKSMAADPIIFAMANPTPEIMPDEIKAVRSDAIIATGRSDFPNQVNNVLGFPYIFRGALDVRATTINEEMKLAAARALADLARTDVPDEVARANRSARLSFGRNYIIPSPFDPRLISFVPPYVAKAAVDSGVARLPMPEAGSGYRARLARRLDPTAALQQHITEVIKAEPKRIVFAEGEEPSVIRAAAAFQAQGLGTPVLVAREKIAEANMKELGIDPGSLEIWNARLSDQNPDYVDFLYERMQRRGYLRRDVQRLVNNDRNVFSACMLRFGDADGMVTGVTRHFTNTLSDIRLVLDEAPGGRLIGLSLAISRGRTLVIADTNVTEFPEAPELADIACGAAAAARKLGLTPRVAFLSYSTFGNPPGIRTEKIQSAVRLLDARGADFEYEGEMAADVALNPDHHEAYSFSRLSGAANVLVMPAVHSASIATRLLKATGGATVIEGLLVGLEKSVQIARLGSPVSDIVNLAGMASFDLTHRT</sequence>
<organism evidence="10 11">
    <name type="scientific">Glycocaulis abyssi</name>
    <dbReference type="NCBI Taxonomy" id="1433403"/>
    <lineage>
        <taxon>Bacteria</taxon>
        <taxon>Pseudomonadati</taxon>
        <taxon>Pseudomonadota</taxon>
        <taxon>Alphaproteobacteria</taxon>
        <taxon>Maricaulales</taxon>
        <taxon>Maricaulaceae</taxon>
        <taxon>Glycocaulis</taxon>
    </lineage>
</organism>
<keyword evidence="6 10" id="KW-0560">Oxidoreductase</keyword>
<dbReference type="PANTHER" id="PTHR43237:SF4">
    <property type="entry name" value="NADP-DEPENDENT MALIC ENZYME"/>
    <property type="match status" value="1"/>
</dbReference>
<dbReference type="SUPFAM" id="SSF51735">
    <property type="entry name" value="NAD(P)-binding Rossmann-fold domains"/>
    <property type="match status" value="1"/>
</dbReference>
<dbReference type="InterPro" id="IPR042112">
    <property type="entry name" value="P_AcTrfase_dom2"/>
</dbReference>
<dbReference type="CDD" id="cd05311">
    <property type="entry name" value="NAD_bind_2_malic_enz"/>
    <property type="match status" value="1"/>
</dbReference>
<evidence type="ECO:0000256" key="4">
    <source>
        <dbReference type="ARBA" id="ARBA00008756"/>
    </source>
</evidence>
<evidence type="ECO:0000313" key="11">
    <source>
        <dbReference type="Proteomes" id="UP001596024"/>
    </source>
</evidence>
<dbReference type="InterPro" id="IPR037062">
    <property type="entry name" value="Malic_N_dom_sf"/>
</dbReference>
<dbReference type="GO" id="GO:0004473">
    <property type="term" value="F:malate dehydrogenase (decarboxylating) (NADP+) activity"/>
    <property type="evidence" value="ECO:0007669"/>
    <property type="project" value="UniProtKB-EC"/>
</dbReference>
<comment type="similarity">
    <text evidence="4">In the C-terminal section; belongs to the phosphate acetyltransferase and butyryltransferase family.</text>
</comment>
<dbReference type="InterPro" id="IPR045213">
    <property type="entry name" value="Malic_NAD-bd_bact_type"/>
</dbReference>
<gene>
    <name evidence="10" type="ORF">ACFPB0_01350</name>
</gene>
<evidence type="ECO:0000256" key="5">
    <source>
        <dbReference type="ARBA" id="ARBA00022723"/>
    </source>
</evidence>
<keyword evidence="7" id="KW-0511">Multifunctional enzyme</keyword>